<dbReference type="InterPro" id="IPR008978">
    <property type="entry name" value="HSP20-like_chaperone"/>
</dbReference>
<dbReference type="AlphaFoldDB" id="A0A2S6EWT1"/>
<sequence length="189" mass="21471">MEVTTMDIKKLAPWNWFKEEETQNKSVPISSTTGQNYISPLSQLHQEIDRIFDNVLRSVGIPNLDIDKTLPQSAQNLLLKPCIDIAATDKEYTITVEVPGVEEDHIKLELSNDTLIIKGEKKHESEKKDKNIYRVERAYGSFQRVLSLPEDANQEDIKAQIKNGVLTITMPRKEVSKPKGKLIDIKKAS</sequence>
<name>A0A2S6EWT1_LEGPN</name>
<proteinExistence type="inferred from homology"/>
<comment type="similarity">
    <text evidence="1 2">Belongs to the small heat shock protein (HSP20) family.</text>
</comment>
<dbReference type="SUPFAM" id="SSF49764">
    <property type="entry name" value="HSP20-like chaperones"/>
    <property type="match status" value="1"/>
</dbReference>
<dbReference type="EMBL" id="PQWY01000016">
    <property type="protein sequence ID" value="PPK29631.1"/>
    <property type="molecule type" value="Genomic_DNA"/>
</dbReference>
<evidence type="ECO:0000256" key="1">
    <source>
        <dbReference type="PROSITE-ProRule" id="PRU00285"/>
    </source>
</evidence>
<gene>
    <name evidence="3" type="ORF">C3928_11180</name>
</gene>
<dbReference type="PANTHER" id="PTHR11527">
    <property type="entry name" value="HEAT-SHOCK PROTEIN 20 FAMILY MEMBER"/>
    <property type="match status" value="1"/>
</dbReference>
<dbReference type="OrthoDB" id="9792695at2"/>
<dbReference type="Pfam" id="PF00011">
    <property type="entry name" value="HSP20"/>
    <property type="match status" value="1"/>
</dbReference>
<dbReference type="InterPro" id="IPR002068">
    <property type="entry name" value="A-crystallin/Hsp20_dom"/>
</dbReference>
<dbReference type="Proteomes" id="UP000239239">
    <property type="component" value="Unassembled WGS sequence"/>
</dbReference>
<reference evidence="3 4" key="1">
    <citation type="submission" date="2018-02" db="EMBL/GenBank/DDBJ databases">
        <title>Draft genome sequences of four Legionella pneumophila clinical strains isolated in Ontario.</title>
        <authorList>
            <person name="Fortuna A."/>
            <person name="Ramnarine R."/>
            <person name="Li A."/>
            <person name="Frantz C."/>
            <person name="Mallo G."/>
        </authorList>
    </citation>
    <scope>NUCLEOTIDE SEQUENCE [LARGE SCALE GENOMIC DNA]</scope>
    <source>
        <strain evidence="3 4">LG61</strain>
    </source>
</reference>
<evidence type="ECO:0000313" key="3">
    <source>
        <dbReference type="EMBL" id="PPK29631.1"/>
    </source>
</evidence>
<organism evidence="3 4">
    <name type="scientific">Legionella pneumophila</name>
    <dbReference type="NCBI Taxonomy" id="446"/>
    <lineage>
        <taxon>Bacteria</taxon>
        <taxon>Pseudomonadati</taxon>
        <taxon>Pseudomonadota</taxon>
        <taxon>Gammaproteobacteria</taxon>
        <taxon>Legionellales</taxon>
        <taxon>Legionellaceae</taxon>
        <taxon>Legionella</taxon>
    </lineage>
</organism>
<dbReference type="CDD" id="cd06464">
    <property type="entry name" value="ACD_sHsps-like"/>
    <property type="match status" value="1"/>
</dbReference>
<dbReference type="Gene3D" id="2.60.40.790">
    <property type="match status" value="1"/>
</dbReference>
<comment type="caution">
    <text evidence="3">The sequence shown here is derived from an EMBL/GenBank/DDBJ whole genome shotgun (WGS) entry which is preliminary data.</text>
</comment>
<protein>
    <submittedName>
        <fullName evidence="3">Hsp20/alpha crystallin family protein</fullName>
    </submittedName>
</protein>
<evidence type="ECO:0000313" key="4">
    <source>
        <dbReference type="Proteomes" id="UP000239239"/>
    </source>
</evidence>
<accession>A0A2S6EWT1</accession>
<dbReference type="PROSITE" id="PS01031">
    <property type="entry name" value="SHSP"/>
    <property type="match status" value="1"/>
</dbReference>
<dbReference type="InterPro" id="IPR031107">
    <property type="entry name" value="Small_HSP"/>
</dbReference>
<evidence type="ECO:0000256" key="2">
    <source>
        <dbReference type="RuleBase" id="RU003616"/>
    </source>
</evidence>